<evidence type="ECO:0000256" key="3">
    <source>
        <dbReference type="ARBA" id="ARBA00022737"/>
    </source>
</evidence>
<gene>
    <name evidence="5" type="ORF">ACFQ1C_11260</name>
</gene>
<keyword evidence="6" id="KW-1185">Reference proteome</keyword>
<dbReference type="InterPro" id="IPR001451">
    <property type="entry name" value="Hexapep"/>
</dbReference>
<protein>
    <submittedName>
        <fullName evidence="5">DapH/DapD/GlmU-related protein</fullName>
    </submittedName>
</protein>
<dbReference type="Pfam" id="PF00132">
    <property type="entry name" value="Hexapep"/>
    <property type="match status" value="1"/>
</dbReference>
<dbReference type="SUPFAM" id="SSF51161">
    <property type="entry name" value="Trimeric LpxA-like enzymes"/>
    <property type="match status" value="1"/>
</dbReference>
<dbReference type="PANTHER" id="PTHR23416">
    <property type="entry name" value="SIALIC ACID SYNTHASE-RELATED"/>
    <property type="match status" value="1"/>
</dbReference>
<evidence type="ECO:0000313" key="5">
    <source>
        <dbReference type="EMBL" id="MFD1008733.1"/>
    </source>
</evidence>
<evidence type="ECO:0000256" key="4">
    <source>
        <dbReference type="ARBA" id="ARBA00023315"/>
    </source>
</evidence>
<dbReference type="PANTHER" id="PTHR23416:SF23">
    <property type="entry name" value="ACETYLTRANSFERASE C18B11.09C-RELATED"/>
    <property type="match status" value="1"/>
</dbReference>
<sequence length="198" mass="21434">MSEHKLMSKDHTGIFDRMLAGGVIANDDPEMKKVWAQISRTIKLSAELNSSTNVNQSRGRLSEIIKSQIDTSTIIFVPFYTNFGQHITMGRNVFINHDCSFLDMGGITIEDNVQIGPKVSLITENHPLAPSQRKDLDLKSIVIKKNAWLGVGVTILPGVTVGENAVVAAGAVVTKDVPANTLVAGVPAKVIKTITEDK</sequence>
<evidence type="ECO:0000256" key="1">
    <source>
        <dbReference type="ARBA" id="ARBA00007274"/>
    </source>
</evidence>
<keyword evidence="2" id="KW-0808">Transferase</keyword>
<comment type="similarity">
    <text evidence="1">Belongs to the transferase hexapeptide repeat family.</text>
</comment>
<evidence type="ECO:0000313" key="6">
    <source>
        <dbReference type="Proteomes" id="UP001597048"/>
    </source>
</evidence>
<organism evidence="5 6">
    <name type="scientific">Oceanisphaera ostreae</name>
    <dbReference type="NCBI Taxonomy" id="914151"/>
    <lineage>
        <taxon>Bacteria</taxon>
        <taxon>Pseudomonadati</taxon>
        <taxon>Pseudomonadota</taxon>
        <taxon>Gammaproteobacteria</taxon>
        <taxon>Aeromonadales</taxon>
        <taxon>Aeromonadaceae</taxon>
        <taxon>Oceanisphaera</taxon>
    </lineage>
</organism>
<dbReference type="InterPro" id="IPR018357">
    <property type="entry name" value="Hexapep_transf_CS"/>
</dbReference>
<evidence type="ECO:0000256" key="2">
    <source>
        <dbReference type="ARBA" id="ARBA00022679"/>
    </source>
</evidence>
<dbReference type="Gene3D" id="2.160.10.10">
    <property type="entry name" value="Hexapeptide repeat proteins"/>
    <property type="match status" value="1"/>
</dbReference>
<dbReference type="RefSeq" id="WP_379558712.1">
    <property type="nucleotide sequence ID" value="NZ_JBHTJS010000041.1"/>
</dbReference>
<dbReference type="PROSITE" id="PS00101">
    <property type="entry name" value="HEXAPEP_TRANSFERASES"/>
    <property type="match status" value="1"/>
</dbReference>
<dbReference type="InterPro" id="IPR011004">
    <property type="entry name" value="Trimer_LpxA-like_sf"/>
</dbReference>
<keyword evidence="4" id="KW-0012">Acyltransferase</keyword>
<dbReference type="Proteomes" id="UP001597048">
    <property type="component" value="Unassembled WGS sequence"/>
</dbReference>
<keyword evidence="3" id="KW-0677">Repeat</keyword>
<proteinExistence type="inferred from homology"/>
<reference evidence="6" key="1">
    <citation type="journal article" date="2019" name="Int. J. Syst. Evol. Microbiol.">
        <title>The Global Catalogue of Microorganisms (GCM) 10K type strain sequencing project: providing services to taxonomists for standard genome sequencing and annotation.</title>
        <authorList>
            <consortium name="The Broad Institute Genomics Platform"/>
            <consortium name="The Broad Institute Genome Sequencing Center for Infectious Disease"/>
            <person name="Wu L."/>
            <person name="Ma J."/>
        </authorList>
    </citation>
    <scope>NUCLEOTIDE SEQUENCE [LARGE SCALE GENOMIC DNA]</scope>
    <source>
        <strain evidence="6">CCUG 60525</strain>
    </source>
</reference>
<accession>A0ABW3KHV6</accession>
<dbReference type="InterPro" id="IPR051159">
    <property type="entry name" value="Hexapeptide_acetyltransf"/>
</dbReference>
<dbReference type="EMBL" id="JBHTJS010000041">
    <property type="protein sequence ID" value="MFD1008733.1"/>
    <property type="molecule type" value="Genomic_DNA"/>
</dbReference>
<comment type="caution">
    <text evidence="5">The sequence shown here is derived from an EMBL/GenBank/DDBJ whole genome shotgun (WGS) entry which is preliminary data.</text>
</comment>
<name>A0ABW3KHV6_9GAMM</name>